<dbReference type="InterPro" id="IPR006549">
    <property type="entry name" value="HAD-SF_hydro_IIIA"/>
</dbReference>
<dbReference type="Gene3D" id="3.40.50.1000">
    <property type="entry name" value="HAD superfamily/HAD-like"/>
    <property type="match status" value="1"/>
</dbReference>
<sequence>MNWSETNSYLKGIINNLDSLTDPIRIASFDLDDTIIHRPKKNISGEKWKLLDISIIDKISNLAENKYLIIIFSNQSGMGTGKNFDKVKWRKAMDDLSKILVSKISSNKYYFAVYVSKDYDLYRKPNIGLWQLLKSDLKEEFNYDPKIKLRISDKSFFVGDAAGRKSASIFKKKLYPSSSKGDFSDTDRKFAINIGITFLTPEEYFMEDAPKMDFELTGFNPKKFISDLKKNPKIDSYQFKPRKKELIMLVGFPGTGKTEFYNKYMKPYGYVHINQDICKTKNKCMEMAEKALEKGELVVVDNTNPDVLTRMAYTTLAKKNGYKHIRAIIIGTGLEIAKHLNNVRHVYSGGIIPKINDITYNIFKKNFVKPQETEHFDKIETIDFNFDMDGLKDPVWKKIFMRLTES</sequence>
<protein>
    <recommendedName>
        <fullName evidence="2">Bifunctional polynucleotide phosphatase/kinase</fullName>
    </recommendedName>
</protein>
<reference evidence="1" key="1">
    <citation type="submission" date="2018-10" db="EMBL/GenBank/DDBJ databases">
        <title>Hidden diversity of soil giant viruses.</title>
        <authorList>
            <person name="Schulz F."/>
            <person name="Alteio L."/>
            <person name="Goudeau D."/>
            <person name="Ryan E.M."/>
            <person name="Malmstrom R.R."/>
            <person name="Blanchard J."/>
            <person name="Woyke T."/>
        </authorList>
    </citation>
    <scope>NUCLEOTIDE SEQUENCE</scope>
    <source>
        <strain evidence="1">SAV1</strain>
    </source>
</reference>
<accession>A0A3G5AIN7</accession>
<evidence type="ECO:0008006" key="2">
    <source>
        <dbReference type="Google" id="ProtNLM"/>
    </source>
</evidence>
<dbReference type="GO" id="GO:0046403">
    <property type="term" value="F:polynucleotide 3'-phosphatase activity"/>
    <property type="evidence" value="ECO:0007669"/>
    <property type="project" value="TreeGrafter"/>
</dbReference>
<dbReference type="InterPro" id="IPR023214">
    <property type="entry name" value="HAD_sf"/>
</dbReference>
<gene>
    <name evidence="1" type="ORF">Satyrvirus9_5</name>
</gene>
<dbReference type="Gene3D" id="3.40.50.300">
    <property type="entry name" value="P-loop containing nucleotide triphosphate hydrolases"/>
    <property type="match status" value="1"/>
</dbReference>
<dbReference type="SUPFAM" id="SSF52540">
    <property type="entry name" value="P-loop containing nucleoside triphosphate hydrolases"/>
    <property type="match status" value="1"/>
</dbReference>
<dbReference type="PANTHER" id="PTHR12083:SF9">
    <property type="entry name" value="BIFUNCTIONAL POLYNUCLEOTIDE PHOSPHATASE_KINASE"/>
    <property type="match status" value="1"/>
</dbReference>
<dbReference type="GO" id="GO:0003690">
    <property type="term" value="F:double-stranded DNA binding"/>
    <property type="evidence" value="ECO:0007669"/>
    <property type="project" value="TreeGrafter"/>
</dbReference>
<dbReference type="GO" id="GO:0006281">
    <property type="term" value="P:DNA repair"/>
    <property type="evidence" value="ECO:0007669"/>
    <property type="project" value="TreeGrafter"/>
</dbReference>
<dbReference type="PANTHER" id="PTHR12083">
    <property type="entry name" value="BIFUNCTIONAL POLYNUCLEOTIDE PHOSPHATASE/KINASE"/>
    <property type="match status" value="1"/>
</dbReference>
<dbReference type="NCBIfam" id="TIGR01664">
    <property type="entry name" value="DNA-3'-Pase"/>
    <property type="match status" value="1"/>
</dbReference>
<organism evidence="1">
    <name type="scientific">Satyrvirus sp</name>
    <dbReference type="NCBI Taxonomy" id="2487771"/>
    <lineage>
        <taxon>Viruses</taxon>
        <taxon>Varidnaviria</taxon>
        <taxon>Bamfordvirae</taxon>
        <taxon>Nucleocytoviricota</taxon>
        <taxon>Megaviricetes</taxon>
        <taxon>Imitervirales</taxon>
        <taxon>Mimiviridae</taxon>
        <taxon>Megamimivirinae</taxon>
    </lineage>
</organism>
<proteinExistence type="predicted"/>
<dbReference type="InterPro" id="IPR006551">
    <property type="entry name" value="Polynucleotide_phosphatase"/>
</dbReference>
<dbReference type="NCBIfam" id="TIGR01662">
    <property type="entry name" value="HAD-SF-IIIA"/>
    <property type="match status" value="1"/>
</dbReference>
<name>A0A3G5AIN7_9VIRU</name>
<dbReference type="GO" id="GO:0046404">
    <property type="term" value="F:ATP-dependent polydeoxyribonucleotide 5'-hydroxyl-kinase activity"/>
    <property type="evidence" value="ECO:0007669"/>
    <property type="project" value="TreeGrafter"/>
</dbReference>
<dbReference type="InterPro" id="IPR036412">
    <property type="entry name" value="HAD-like_sf"/>
</dbReference>
<dbReference type="InterPro" id="IPR027417">
    <property type="entry name" value="P-loop_NTPase"/>
</dbReference>
<dbReference type="EMBL" id="MK072445">
    <property type="protein sequence ID" value="AYV85279.1"/>
    <property type="molecule type" value="Genomic_DNA"/>
</dbReference>
<dbReference type="InterPro" id="IPR013954">
    <property type="entry name" value="PNK3P"/>
</dbReference>
<dbReference type="SUPFAM" id="SSF56784">
    <property type="entry name" value="HAD-like"/>
    <property type="match status" value="1"/>
</dbReference>
<evidence type="ECO:0000313" key="1">
    <source>
        <dbReference type="EMBL" id="AYV85279.1"/>
    </source>
</evidence>
<dbReference type="Pfam" id="PF13671">
    <property type="entry name" value="AAA_33"/>
    <property type="match status" value="1"/>
</dbReference>
<dbReference type="Pfam" id="PF08645">
    <property type="entry name" value="PNK3P"/>
    <property type="match status" value="1"/>
</dbReference>